<comment type="caution">
    <text evidence="1">The sequence shown here is derived from an EMBL/GenBank/DDBJ whole genome shotgun (WGS) entry which is preliminary data.</text>
</comment>
<gene>
    <name evidence="1" type="ORF">TRFO_38351</name>
</gene>
<reference evidence="1" key="1">
    <citation type="submission" date="2016-10" db="EMBL/GenBank/DDBJ databases">
        <authorList>
            <person name="Benchimol M."/>
            <person name="Almeida L.G."/>
            <person name="Vasconcelos A.T."/>
            <person name="Perreira-Neves A."/>
            <person name="Rosa I.A."/>
            <person name="Tasca T."/>
            <person name="Bogo M.R."/>
            <person name="de Souza W."/>
        </authorList>
    </citation>
    <scope>NUCLEOTIDE SEQUENCE [LARGE SCALE GENOMIC DNA]</scope>
    <source>
        <strain evidence="1">K</strain>
    </source>
</reference>
<organism evidence="1 2">
    <name type="scientific">Tritrichomonas foetus</name>
    <dbReference type="NCBI Taxonomy" id="1144522"/>
    <lineage>
        <taxon>Eukaryota</taxon>
        <taxon>Metamonada</taxon>
        <taxon>Parabasalia</taxon>
        <taxon>Tritrichomonadida</taxon>
        <taxon>Tritrichomonadidae</taxon>
        <taxon>Tritrichomonas</taxon>
    </lineage>
</organism>
<dbReference type="AlphaFoldDB" id="A0A1J4J8P6"/>
<keyword evidence="2" id="KW-1185">Reference proteome</keyword>
<dbReference type="GeneID" id="94846691"/>
<proteinExistence type="predicted"/>
<name>A0A1J4J8P6_9EUKA</name>
<dbReference type="RefSeq" id="XP_068348649.1">
    <property type="nucleotide sequence ID" value="XM_068511987.1"/>
</dbReference>
<dbReference type="Proteomes" id="UP000179807">
    <property type="component" value="Unassembled WGS sequence"/>
</dbReference>
<evidence type="ECO:0000313" key="2">
    <source>
        <dbReference type="Proteomes" id="UP000179807"/>
    </source>
</evidence>
<dbReference type="EMBL" id="MLAK01001239">
    <property type="protein sequence ID" value="OHS95512.1"/>
    <property type="molecule type" value="Genomic_DNA"/>
</dbReference>
<sequence length="71" mass="8021">MASNADNSFFEALFFGFEKAVVKLSSTRKNIKSNKTVVFKVILIEFLIGKVIKKLHVSLHLLENGTMFTTK</sequence>
<accession>A0A1J4J8P6</accession>
<evidence type="ECO:0000313" key="1">
    <source>
        <dbReference type="EMBL" id="OHS95512.1"/>
    </source>
</evidence>
<protein>
    <submittedName>
        <fullName evidence="1">Uncharacterized protein</fullName>
    </submittedName>
</protein>
<dbReference type="VEuPathDB" id="TrichDB:TRFO_38351"/>